<dbReference type="RefSeq" id="WP_083165875.1">
    <property type="nucleotide sequence ID" value="NZ_MVHF01000022.1"/>
</dbReference>
<protein>
    <recommendedName>
        <fullName evidence="5">Probable hydrogen peroxide-inducible genes activator</fullName>
    </recommendedName>
</protein>
<name>A0A1X0ASL7_9MYCO</name>
<dbReference type="CDD" id="cd05466">
    <property type="entry name" value="PBP2_LTTR_substrate"/>
    <property type="match status" value="1"/>
</dbReference>
<dbReference type="Pfam" id="PF00126">
    <property type="entry name" value="HTH_1"/>
    <property type="match status" value="1"/>
</dbReference>
<dbReference type="AlphaFoldDB" id="A0A1X0ASL7"/>
<dbReference type="PANTHER" id="PTHR30419">
    <property type="entry name" value="HTH-TYPE TRANSCRIPTIONAL REGULATOR YBHD"/>
    <property type="match status" value="1"/>
</dbReference>
<gene>
    <name evidence="8" type="ORF">BST13_20565</name>
</gene>
<keyword evidence="2" id="KW-0805">Transcription regulation</keyword>
<dbReference type="InterPro" id="IPR050950">
    <property type="entry name" value="HTH-type_LysR_regulators"/>
</dbReference>
<organism evidence="8 9">
    <name type="scientific">Mycobacterium aquaticum</name>
    <dbReference type="NCBI Taxonomy" id="1927124"/>
    <lineage>
        <taxon>Bacteria</taxon>
        <taxon>Bacillati</taxon>
        <taxon>Actinomycetota</taxon>
        <taxon>Actinomycetes</taxon>
        <taxon>Mycobacteriales</taxon>
        <taxon>Mycobacteriaceae</taxon>
        <taxon>Mycobacterium</taxon>
    </lineage>
</organism>
<dbReference type="InterPro" id="IPR036390">
    <property type="entry name" value="WH_DNA-bd_sf"/>
</dbReference>
<comment type="similarity">
    <text evidence="1">Belongs to the LysR transcriptional regulatory family.</text>
</comment>
<accession>A0A1X0ASL7</accession>
<evidence type="ECO:0000259" key="7">
    <source>
        <dbReference type="PROSITE" id="PS50931"/>
    </source>
</evidence>
<dbReference type="Pfam" id="PF03466">
    <property type="entry name" value="LysR_substrate"/>
    <property type="match status" value="1"/>
</dbReference>
<dbReference type="InterPro" id="IPR005119">
    <property type="entry name" value="LysR_subst-bd"/>
</dbReference>
<dbReference type="PANTHER" id="PTHR30419:SF8">
    <property type="entry name" value="NITROGEN ASSIMILATION TRANSCRIPTIONAL ACTIVATOR-RELATED"/>
    <property type="match status" value="1"/>
</dbReference>
<evidence type="ECO:0000256" key="5">
    <source>
        <dbReference type="ARBA" id="ARBA00040885"/>
    </source>
</evidence>
<evidence type="ECO:0000256" key="1">
    <source>
        <dbReference type="ARBA" id="ARBA00009437"/>
    </source>
</evidence>
<comment type="caution">
    <text evidence="8">The sequence shown here is derived from an EMBL/GenBank/DDBJ whole genome shotgun (WGS) entry which is preliminary data.</text>
</comment>
<dbReference type="InterPro" id="IPR036388">
    <property type="entry name" value="WH-like_DNA-bd_sf"/>
</dbReference>
<dbReference type="SUPFAM" id="SSF53850">
    <property type="entry name" value="Periplasmic binding protein-like II"/>
    <property type="match status" value="1"/>
</dbReference>
<sequence length="311" mass="33864">MSRDISTIELRYLTALIAVSKEESFSRAAERLGYTQSAVSQQISRLERSIGHQLVERPGGPRPVSLTPAGQMLLRHAEAVVARLTSAAADLDALENGTTGTLRIGCFQSVGVRILPRVLREFTGRYPDVDIQLVEMEDDGALLAQLEHAELDLTFTVAPLPEGPFDSEELLEDPYVVVVRTDSPLGEGQSVISLKALAGIPLITYAHLREAHLIENRLGHPALRDQIVFRSNDNGTILGLAAEGVGAAVLPWLSVDPYRHGIRVLHIAGVSRRIIGIAWHRDRYQIPAAHAFIDLAHTVAREEAAAMHPAG</sequence>
<evidence type="ECO:0000256" key="2">
    <source>
        <dbReference type="ARBA" id="ARBA00023015"/>
    </source>
</evidence>
<dbReference type="EMBL" id="MVHF01000022">
    <property type="protein sequence ID" value="ORA33020.1"/>
    <property type="molecule type" value="Genomic_DNA"/>
</dbReference>
<dbReference type="OrthoDB" id="4131546at2"/>
<proteinExistence type="inferred from homology"/>
<dbReference type="Gene3D" id="1.10.10.10">
    <property type="entry name" value="Winged helix-like DNA-binding domain superfamily/Winged helix DNA-binding domain"/>
    <property type="match status" value="1"/>
</dbReference>
<dbReference type="GO" id="GO:0003700">
    <property type="term" value="F:DNA-binding transcription factor activity"/>
    <property type="evidence" value="ECO:0007669"/>
    <property type="project" value="InterPro"/>
</dbReference>
<keyword evidence="4" id="KW-0804">Transcription</keyword>
<evidence type="ECO:0000313" key="9">
    <source>
        <dbReference type="Proteomes" id="UP000192448"/>
    </source>
</evidence>
<evidence type="ECO:0000256" key="3">
    <source>
        <dbReference type="ARBA" id="ARBA00023125"/>
    </source>
</evidence>
<evidence type="ECO:0000256" key="6">
    <source>
        <dbReference type="ARBA" id="ARBA00056658"/>
    </source>
</evidence>
<dbReference type="STRING" id="1927124.BST13_20565"/>
<evidence type="ECO:0000256" key="4">
    <source>
        <dbReference type="ARBA" id="ARBA00023163"/>
    </source>
</evidence>
<dbReference type="PROSITE" id="PS50931">
    <property type="entry name" value="HTH_LYSR"/>
    <property type="match status" value="1"/>
</dbReference>
<dbReference type="SUPFAM" id="SSF46785">
    <property type="entry name" value="Winged helix' DNA-binding domain"/>
    <property type="match status" value="1"/>
</dbReference>
<dbReference type="GO" id="GO:0003677">
    <property type="term" value="F:DNA binding"/>
    <property type="evidence" value="ECO:0007669"/>
    <property type="project" value="UniProtKB-KW"/>
</dbReference>
<dbReference type="Proteomes" id="UP000192448">
    <property type="component" value="Unassembled WGS sequence"/>
</dbReference>
<keyword evidence="9" id="KW-1185">Reference proteome</keyword>
<reference evidence="8 9" key="1">
    <citation type="submission" date="2017-02" db="EMBL/GenBank/DDBJ databases">
        <title>The new phylogeny of genus Mycobacterium.</title>
        <authorList>
            <person name="Tortoli E."/>
            <person name="Trovato A."/>
            <person name="Cirillo D.M."/>
        </authorList>
    </citation>
    <scope>NUCLEOTIDE SEQUENCE [LARGE SCALE GENOMIC DNA]</scope>
    <source>
        <strain evidence="8 9">RW6</strain>
    </source>
</reference>
<comment type="function">
    <text evidence="6">Required for the induction the katG gene for catalase. Involved in the response to hydrogen peroxide.</text>
</comment>
<dbReference type="GO" id="GO:0005829">
    <property type="term" value="C:cytosol"/>
    <property type="evidence" value="ECO:0007669"/>
    <property type="project" value="TreeGrafter"/>
</dbReference>
<feature type="domain" description="HTH lysR-type" evidence="7">
    <location>
        <begin position="8"/>
        <end position="67"/>
    </location>
</feature>
<dbReference type="InterPro" id="IPR000847">
    <property type="entry name" value="LysR_HTH_N"/>
</dbReference>
<keyword evidence="3" id="KW-0238">DNA-binding</keyword>
<evidence type="ECO:0000313" key="8">
    <source>
        <dbReference type="EMBL" id="ORA33020.1"/>
    </source>
</evidence>
<dbReference type="Gene3D" id="3.40.190.290">
    <property type="match status" value="1"/>
</dbReference>
<dbReference type="PRINTS" id="PR00039">
    <property type="entry name" value="HTHLYSR"/>
</dbReference>
<dbReference type="FunFam" id="1.10.10.10:FF:000001">
    <property type="entry name" value="LysR family transcriptional regulator"/>
    <property type="match status" value="1"/>
</dbReference>